<reference evidence="2 3" key="1">
    <citation type="journal article" date="2009" name="Nature">
        <title>Evolution of pathogenicity and sexual reproduction in eight Candida genomes.</title>
        <authorList>
            <person name="Butler G."/>
            <person name="Rasmussen M.D."/>
            <person name="Lin M.F."/>
            <person name="Santos M.A."/>
            <person name="Sakthikumar S."/>
            <person name="Munro C.A."/>
            <person name="Rheinbay E."/>
            <person name="Grabherr M."/>
            <person name="Forche A."/>
            <person name="Reedy J.L."/>
            <person name="Agrafioti I."/>
            <person name="Arnaud M.B."/>
            <person name="Bates S."/>
            <person name="Brown A.J."/>
            <person name="Brunke S."/>
            <person name="Costanzo M.C."/>
            <person name="Fitzpatrick D.A."/>
            <person name="de Groot P.W."/>
            <person name="Harris D."/>
            <person name="Hoyer L.L."/>
            <person name="Hube B."/>
            <person name="Klis F.M."/>
            <person name="Kodira C."/>
            <person name="Lennard N."/>
            <person name="Logue M.E."/>
            <person name="Martin R."/>
            <person name="Neiman A.M."/>
            <person name="Nikolaou E."/>
            <person name="Quail M.A."/>
            <person name="Quinn J."/>
            <person name="Santos M.C."/>
            <person name="Schmitzberger F.F."/>
            <person name="Sherlock G."/>
            <person name="Shah P."/>
            <person name="Silverstein K.A."/>
            <person name="Skrzypek M.S."/>
            <person name="Soll D."/>
            <person name="Staggs R."/>
            <person name="Stansfield I."/>
            <person name="Stumpf M.P."/>
            <person name="Sudbery P.E."/>
            <person name="Srikantha T."/>
            <person name="Zeng Q."/>
            <person name="Berman J."/>
            <person name="Berriman M."/>
            <person name="Heitman J."/>
            <person name="Gow N.A."/>
            <person name="Lorenz M.C."/>
            <person name="Birren B.W."/>
            <person name="Kellis M."/>
            <person name="Cuomo C.A."/>
        </authorList>
    </citation>
    <scope>NUCLEOTIDE SEQUENCE [LARGE SCALE GENOMIC DNA]</scope>
    <source>
        <strain evidence="3">ATCC 11503 / BCRC 21390 / CBS 2605 / JCM 1781 / NBRC 1676 / NRRL YB-4239</strain>
    </source>
</reference>
<protein>
    <submittedName>
        <fullName evidence="2">Uncharacterized protein</fullName>
    </submittedName>
</protein>
<dbReference type="AlphaFoldDB" id="A5DVM2"/>
<dbReference type="KEGG" id="lel:PVL30_001376"/>
<dbReference type="GeneID" id="5233932"/>
<evidence type="ECO:0000256" key="1">
    <source>
        <dbReference type="SAM" id="Phobius"/>
    </source>
</evidence>
<dbReference type="OrthoDB" id="4083114at2759"/>
<dbReference type="OMA" id="VKYCHSA"/>
<feature type="transmembrane region" description="Helical" evidence="1">
    <location>
        <begin position="227"/>
        <end position="249"/>
    </location>
</feature>
<evidence type="ECO:0000313" key="2">
    <source>
        <dbReference type="EMBL" id="EDK43230.1"/>
    </source>
</evidence>
<organism evidence="2 3">
    <name type="scientific">Lodderomyces elongisporus (strain ATCC 11503 / CBS 2605 / JCM 1781 / NBRC 1676 / NRRL YB-4239)</name>
    <name type="common">Yeast</name>
    <name type="synonym">Saccharomyces elongisporus</name>
    <dbReference type="NCBI Taxonomy" id="379508"/>
    <lineage>
        <taxon>Eukaryota</taxon>
        <taxon>Fungi</taxon>
        <taxon>Dikarya</taxon>
        <taxon>Ascomycota</taxon>
        <taxon>Saccharomycotina</taxon>
        <taxon>Pichiomycetes</taxon>
        <taxon>Debaryomycetaceae</taxon>
        <taxon>Candida/Lodderomyces clade</taxon>
        <taxon>Lodderomyces</taxon>
    </lineage>
</organism>
<evidence type="ECO:0000313" key="3">
    <source>
        <dbReference type="Proteomes" id="UP000001996"/>
    </source>
</evidence>
<dbReference type="Proteomes" id="UP000001996">
    <property type="component" value="Unassembled WGS sequence"/>
</dbReference>
<feature type="transmembrane region" description="Helical" evidence="1">
    <location>
        <begin position="82"/>
        <end position="99"/>
    </location>
</feature>
<dbReference type="InParanoid" id="A5DVM2"/>
<accession>A5DVM2</accession>
<keyword evidence="1" id="KW-1133">Transmembrane helix</keyword>
<gene>
    <name evidence="2" type="ORF">LELG_01408</name>
</gene>
<dbReference type="VEuPathDB" id="FungiDB:LELG_01408"/>
<feature type="transmembrane region" description="Helical" evidence="1">
    <location>
        <begin position="161"/>
        <end position="183"/>
    </location>
</feature>
<sequence>MFVNHSLSSIPGSYPASALNIRSNSSNNSNINKNATNMRTNMTATSSTSATVEVSRYVEDDFEFRFSSNQLIRRKTRAQHEFLAQLEGLCYILIFYQFIKFCYSACLIPTLLHVLVLAFVNYNFAIDPETGDVLLRAMFEESLDHQERIELLKRRLPRICFAVYCKTVFVMAYHILFICTWMISLVDEGQLDELETGSWWFVSFIGEEPPIIHKELGYWAKAIKLGLVQLLLLDIIILFLQLVLFQCIFKQSLAVGARSLDEREVELIRGKNIPLSLTIAGDDSNSELNGLHELGEGRILALQVRLYELLLFWHLSDWNSRTTADVRNEGD</sequence>
<keyword evidence="1" id="KW-0472">Membrane</keyword>
<dbReference type="eggNOG" id="ENOG502RPZ5">
    <property type="taxonomic scope" value="Eukaryota"/>
</dbReference>
<keyword evidence="1" id="KW-0812">Transmembrane</keyword>
<name>A5DVM2_LODEL</name>
<keyword evidence="3" id="KW-1185">Reference proteome</keyword>
<dbReference type="HOGENOM" id="CLU_921408_0_0_1"/>
<proteinExistence type="predicted"/>
<feature type="transmembrane region" description="Helical" evidence="1">
    <location>
        <begin position="105"/>
        <end position="126"/>
    </location>
</feature>
<dbReference type="EMBL" id="CH981525">
    <property type="protein sequence ID" value="EDK43230.1"/>
    <property type="molecule type" value="Genomic_DNA"/>
</dbReference>